<evidence type="ECO:0000313" key="2">
    <source>
        <dbReference type="EMBL" id="CAK0824696.1"/>
    </source>
</evidence>
<feature type="compositionally biased region" description="Low complexity" evidence="1">
    <location>
        <begin position="102"/>
        <end position="111"/>
    </location>
</feature>
<evidence type="ECO:0000313" key="3">
    <source>
        <dbReference type="Proteomes" id="UP001189429"/>
    </source>
</evidence>
<organism evidence="2 3">
    <name type="scientific">Prorocentrum cordatum</name>
    <dbReference type="NCBI Taxonomy" id="2364126"/>
    <lineage>
        <taxon>Eukaryota</taxon>
        <taxon>Sar</taxon>
        <taxon>Alveolata</taxon>
        <taxon>Dinophyceae</taxon>
        <taxon>Prorocentrales</taxon>
        <taxon>Prorocentraceae</taxon>
        <taxon>Prorocentrum</taxon>
    </lineage>
</organism>
<feature type="region of interest" description="Disordered" evidence="1">
    <location>
        <begin position="85"/>
        <end position="111"/>
    </location>
</feature>
<name>A0ABN9RZL8_9DINO</name>
<feature type="compositionally biased region" description="Low complexity" evidence="1">
    <location>
        <begin position="26"/>
        <end position="38"/>
    </location>
</feature>
<dbReference type="EMBL" id="CAUYUJ010008698">
    <property type="protein sequence ID" value="CAK0824696.1"/>
    <property type="molecule type" value="Genomic_DNA"/>
</dbReference>
<comment type="caution">
    <text evidence="2">The sequence shown here is derived from an EMBL/GenBank/DDBJ whole genome shotgun (WGS) entry which is preliminary data.</text>
</comment>
<protein>
    <submittedName>
        <fullName evidence="2">Uncharacterized protein</fullName>
    </submittedName>
</protein>
<feature type="region of interest" description="Disordered" evidence="1">
    <location>
        <begin position="1"/>
        <end position="46"/>
    </location>
</feature>
<proteinExistence type="predicted"/>
<keyword evidence="3" id="KW-1185">Reference proteome</keyword>
<gene>
    <name evidence="2" type="ORF">PCOR1329_LOCUS25034</name>
</gene>
<sequence length="127" mass="13021">MRRPSGGPAPGDSWGAPPDHWPPAAQPASQAYSSTASPWGSVRRAMTRAGEEAGHLMARVEQQVAQADWQKVGLPAGCGPAICAGAADPPRHGTGPPPDMEALGSAAPPRPLLASPRHGICVIRTIP</sequence>
<evidence type="ECO:0000256" key="1">
    <source>
        <dbReference type="SAM" id="MobiDB-lite"/>
    </source>
</evidence>
<reference evidence="2" key="1">
    <citation type="submission" date="2023-10" db="EMBL/GenBank/DDBJ databases">
        <authorList>
            <person name="Chen Y."/>
            <person name="Shah S."/>
            <person name="Dougan E. K."/>
            <person name="Thang M."/>
            <person name="Chan C."/>
        </authorList>
    </citation>
    <scope>NUCLEOTIDE SEQUENCE [LARGE SCALE GENOMIC DNA]</scope>
</reference>
<feature type="non-terminal residue" evidence="2">
    <location>
        <position position="127"/>
    </location>
</feature>
<accession>A0ABN9RZL8</accession>
<dbReference type="Proteomes" id="UP001189429">
    <property type="component" value="Unassembled WGS sequence"/>
</dbReference>